<evidence type="ECO:0000256" key="2">
    <source>
        <dbReference type="ARBA" id="ARBA00022478"/>
    </source>
</evidence>
<keyword evidence="3" id="KW-0804">Transcription</keyword>
<comment type="subunit">
    <text evidence="5">In plastids the minimal PEP RNA polymerase catalytic core is composed of four subunits: alpha, beta, beta', and beta''. When a (nuclear-encoded) sigma factor is associated with the core the holoenzyme is formed, which can initiate transcription.</text>
</comment>
<dbReference type="AlphaFoldDB" id="G0UKK5"/>
<dbReference type="GO" id="GO:0003677">
    <property type="term" value="F:DNA binding"/>
    <property type="evidence" value="ECO:0007669"/>
    <property type="project" value="InterPro"/>
</dbReference>
<organism evidence="8">
    <name type="scientific">Trypanosoma congolense (strain IL3000)</name>
    <dbReference type="NCBI Taxonomy" id="1068625"/>
    <lineage>
        <taxon>Eukaryota</taxon>
        <taxon>Discoba</taxon>
        <taxon>Euglenozoa</taxon>
        <taxon>Kinetoplastea</taxon>
        <taxon>Metakinetoplastina</taxon>
        <taxon>Trypanosomatida</taxon>
        <taxon>Trypanosomatidae</taxon>
        <taxon>Trypanosoma</taxon>
        <taxon>Nannomonas</taxon>
    </lineage>
</organism>
<comment type="function">
    <text evidence="1">DNA-dependent RNA polymerase catalyzes the transcription of DNA into RNA using the four ribonucleoside triphosphates as substrates.</text>
</comment>
<dbReference type="InterPro" id="IPR000253">
    <property type="entry name" value="FHA_dom"/>
</dbReference>
<dbReference type="SMART" id="SM00662">
    <property type="entry name" value="RPOLD"/>
    <property type="match status" value="1"/>
</dbReference>
<name>G0UKK5_TRYCI</name>
<dbReference type="InterPro" id="IPR011263">
    <property type="entry name" value="DNA-dir_RNA_pol_RpoA/D/Rpb3"/>
</dbReference>
<dbReference type="InterPro" id="IPR050518">
    <property type="entry name" value="Rpo3/RPB3_RNA_Pol_subunit"/>
</dbReference>
<comment type="similarity">
    <text evidence="4">Belongs to the archaeal Rpo3/eukaryotic RPB3 RNA polymerase subunit family.</text>
</comment>
<feature type="domain" description="FHA" evidence="7">
    <location>
        <begin position="201"/>
        <end position="226"/>
    </location>
</feature>
<dbReference type="InterPro" id="IPR001514">
    <property type="entry name" value="DNA-dir_RNA_pol_30-40kDasu_CS"/>
</dbReference>
<dbReference type="PANTHER" id="PTHR11800:SF2">
    <property type="entry name" value="DNA-DIRECTED RNA POLYMERASE II SUBUNIT RPB3"/>
    <property type="match status" value="1"/>
</dbReference>
<dbReference type="InterPro" id="IPR036603">
    <property type="entry name" value="RBP11-like"/>
</dbReference>
<dbReference type="InterPro" id="IPR036643">
    <property type="entry name" value="RNApol_insert_sf"/>
</dbReference>
<keyword evidence="2" id="KW-0240">DNA-directed RNA polymerase</keyword>
<dbReference type="EMBL" id="HE575316">
    <property type="protein sequence ID" value="CCC89910.1"/>
    <property type="molecule type" value="Genomic_DNA"/>
</dbReference>
<dbReference type="Gene3D" id="3.30.70.20">
    <property type="match status" value="1"/>
</dbReference>
<dbReference type="Gene3D" id="3.30.1360.10">
    <property type="entry name" value="RNA polymerase, RBP11-like subunit"/>
    <property type="match status" value="1"/>
</dbReference>
<dbReference type="NCBIfam" id="NF001988">
    <property type="entry name" value="PRK00783.1"/>
    <property type="match status" value="1"/>
</dbReference>
<dbReference type="Gene3D" id="2.170.120.12">
    <property type="entry name" value="DNA-directed RNA polymerase, insert domain"/>
    <property type="match status" value="1"/>
</dbReference>
<dbReference type="Pfam" id="PF01193">
    <property type="entry name" value="RNA_pol_L"/>
    <property type="match status" value="1"/>
</dbReference>
<evidence type="ECO:0000256" key="3">
    <source>
        <dbReference type="ARBA" id="ARBA00023163"/>
    </source>
</evidence>
<evidence type="ECO:0000256" key="1">
    <source>
        <dbReference type="ARBA" id="ARBA00004026"/>
    </source>
</evidence>
<dbReference type="GO" id="GO:0005665">
    <property type="term" value="C:RNA polymerase II, core complex"/>
    <property type="evidence" value="ECO:0007669"/>
    <property type="project" value="TreeGrafter"/>
</dbReference>
<gene>
    <name evidence="8" type="ORF">TCIL3000_3_3450</name>
</gene>
<dbReference type="PROSITE" id="PS00446">
    <property type="entry name" value="RNA_POL_D_30KD"/>
    <property type="match status" value="1"/>
</dbReference>
<dbReference type="GO" id="GO:0006366">
    <property type="term" value="P:transcription by RNA polymerase II"/>
    <property type="evidence" value="ECO:0007669"/>
    <property type="project" value="TreeGrafter"/>
</dbReference>
<dbReference type="InterPro" id="IPR022842">
    <property type="entry name" value="RNAP_Rpo3/Rpb3/RPAC1"/>
</dbReference>
<dbReference type="PROSITE" id="PS50006">
    <property type="entry name" value="FHA_DOMAIN"/>
    <property type="match status" value="1"/>
</dbReference>
<dbReference type="GO" id="GO:0003899">
    <property type="term" value="F:DNA-directed RNA polymerase activity"/>
    <property type="evidence" value="ECO:0007669"/>
    <property type="project" value="InterPro"/>
</dbReference>
<proteinExistence type="inferred from homology"/>
<dbReference type="Pfam" id="PF01000">
    <property type="entry name" value="RNA_pol_A_bac"/>
    <property type="match status" value="1"/>
</dbReference>
<dbReference type="VEuPathDB" id="TriTrypDB:TcIL3000_3_3450"/>
<evidence type="ECO:0000259" key="7">
    <source>
        <dbReference type="PROSITE" id="PS50006"/>
    </source>
</evidence>
<accession>G0UKK5</accession>
<dbReference type="SUPFAM" id="SSF55257">
    <property type="entry name" value="RBP11-like subunits of RNA polymerase"/>
    <property type="match status" value="1"/>
</dbReference>
<protein>
    <recommendedName>
        <fullName evidence="6">Plastid-encoded RNA polymerase subunit alpha</fullName>
    </recommendedName>
</protein>
<dbReference type="HAMAP" id="MF_00320">
    <property type="entry name" value="RNApol_arch_Rpo3"/>
    <property type="match status" value="1"/>
</dbReference>
<reference evidence="8" key="1">
    <citation type="journal article" date="2012" name="Proc. Natl. Acad. Sci. U.S.A.">
        <title>Antigenic diversity is generated by distinct evolutionary mechanisms in African trypanosome species.</title>
        <authorList>
            <person name="Jackson A.P."/>
            <person name="Berry A."/>
            <person name="Aslett M."/>
            <person name="Allison H.C."/>
            <person name="Burton P."/>
            <person name="Vavrova-Anderson J."/>
            <person name="Brown R."/>
            <person name="Browne H."/>
            <person name="Corton N."/>
            <person name="Hauser H."/>
            <person name="Gamble J."/>
            <person name="Gilderthorp R."/>
            <person name="Marcello L."/>
            <person name="McQuillan J."/>
            <person name="Otto T.D."/>
            <person name="Quail M.A."/>
            <person name="Sanders M.J."/>
            <person name="van Tonder A."/>
            <person name="Ginger M.L."/>
            <person name="Field M.C."/>
            <person name="Barry J.D."/>
            <person name="Hertz-Fowler C."/>
            <person name="Berriman M."/>
        </authorList>
    </citation>
    <scope>NUCLEOTIDE SEQUENCE</scope>
    <source>
        <strain evidence="8">IL3000</strain>
    </source>
</reference>
<dbReference type="PANTHER" id="PTHR11800">
    <property type="entry name" value="DNA-DIRECTED RNA POLYMERASE"/>
    <property type="match status" value="1"/>
</dbReference>
<sequence>MGFISIFLIIPASHVVFATRLLSLTFSLSIYIVCARNTVETNRAVKEGYFGRCGKSFVSLMKVKIVDCKKHEHSAGETLVFQLDEVDNSFANGLRRVLLAEVPVLAVVSVTIVQNTSVLPDEMIAHRIGLVPLYSMKAREMQLAGDCLCGGLGCIKCQITGEMKVRCPSDRHSLQVFTDSLKIDDEQVYPVSSEERGVWLLTLGRSQELDLRILIRKSIAKAHAKFMPVSTVSMRYAPEVVLNEDVISSLEPEQRRQWLECCKHRARRTDGQTEEFNITNLCVECLLKEPSVTAFTEPLVLVRPKRDQRGYYYFTFTVESTGVLPVLQMMYDAIDVLRKKLERVRDGLTERVVYGDVVETRTIGGAPTAPVVVNEDIVEREGAEDNLTFVMH</sequence>
<dbReference type="SUPFAM" id="SSF56553">
    <property type="entry name" value="Insert subdomain of RNA polymerase alpha subunit"/>
    <property type="match status" value="1"/>
</dbReference>
<evidence type="ECO:0000256" key="5">
    <source>
        <dbReference type="ARBA" id="ARBA00026088"/>
    </source>
</evidence>
<evidence type="ECO:0000313" key="8">
    <source>
        <dbReference type="EMBL" id="CCC89910.1"/>
    </source>
</evidence>
<dbReference type="GO" id="GO:0046983">
    <property type="term" value="F:protein dimerization activity"/>
    <property type="evidence" value="ECO:0007669"/>
    <property type="project" value="InterPro"/>
</dbReference>
<evidence type="ECO:0000256" key="6">
    <source>
        <dbReference type="ARBA" id="ARBA00031776"/>
    </source>
</evidence>
<evidence type="ECO:0000256" key="4">
    <source>
        <dbReference type="ARBA" id="ARBA00025804"/>
    </source>
</evidence>
<dbReference type="InterPro" id="IPR011262">
    <property type="entry name" value="DNA-dir_RNA_pol_insert"/>
</dbReference>